<evidence type="ECO:0000313" key="1">
    <source>
        <dbReference type="EMBL" id="CRZ06484.1"/>
    </source>
</evidence>
<organism evidence="1">
    <name type="scientific">Spongospora subterranea</name>
    <dbReference type="NCBI Taxonomy" id="70186"/>
    <lineage>
        <taxon>Eukaryota</taxon>
        <taxon>Sar</taxon>
        <taxon>Rhizaria</taxon>
        <taxon>Endomyxa</taxon>
        <taxon>Phytomyxea</taxon>
        <taxon>Plasmodiophorida</taxon>
        <taxon>Plasmodiophoridae</taxon>
        <taxon>Spongospora</taxon>
    </lineage>
</organism>
<evidence type="ECO:0008006" key="2">
    <source>
        <dbReference type="Google" id="ProtNLM"/>
    </source>
</evidence>
<sequence length="186" mass="21153">MDGFTREFTETPDGLVWTVGTMLTKYFVEHQANILPGKRVLELGSGLGQLSVIFRKLGADVTSSEHPESFENLQRCLRDSDIEAVPLLWGVQSHCENLPPFDIIIGSEIIYDEQYHQDLVDTLIYLFKRNPKAIYYNAFADRPFSCMFFATASDAGFNIEEIVCDYDRLGLEPERVAIHRLTLISP</sequence>
<dbReference type="Pfam" id="PF10294">
    <property type="entry name" value="Methyltransf_16"/>
    <property type="match status" value="1"/>
</dbReference>
<protein>
    <recommendedName>
        <fullName evidence="2">Methyltransferase domain-containing protein</fullName>
    </recommendedName>
</protein>
<dbReference type="SUPFAM" id="SSF53335">
    <property type="entry name" value="S-adenosyl-L-methionine-dependent methyltransferases"/>
    <property type="match status" value="1"/>
</dbReference>
<dbReference type="EMBL" id="HACM01006042">
    <property type="protein sequence ID" value="CRZ06484.1"/>
    <property type="molecule type" value="Transcribed_RNA"/>
</dbReference>
<dbReference type="Gene3D" id="3.40.50.150">
    <property type="entry name" value="Vaccinia Virus protein VP39"/>
    <property type="match status" value="1"/>
</dbReference>
<dbReference type="InterPro" id="IPR029063">
    <property type="entry name" value="SAM-dependent_MTases_sf"/>
</dbReference>
<name>A0A0H5RD75_9EUKA</name>
<proteinExistence type="predicted"/>
<dbReference type="InterPro" id="IPR019410">
    <property type="entry name" value="Methyltransf_16"/>
</dbReference>
<dbReference type="AlphaFoldDB" id="A0A0H5RD75"/>
<reference evidence="1" key="1">
    <citation type="submission" date="2015-04" db="EMBL/GenBank/DDBJ databases">
        <title>The genome sequence of the plant pathogenic Rhizarian Plasmodiophora brassicae reveals insights in its biotrophic life cycle and the origin of chitin synthesis.</title>
        <authorList>
            <person name="Schwelm A."/>
            <person name="Fogelqvist J."/>
            <person name="Knaust A."/>
            <person name="Julke S."/>
            <person name="Lilja T."/>
            <person name="Dhandapani V."/>
            <person name="Bonilla-Rosso G."/>
            <person name="Karlsson M."/>
            <person name="Shevchenko A."/>
            <person name="Choi S.R."/>
            <person name="Kim H.G."/>
            <person name="Park J.Y."/>
            <person name="Lim Y.P."/>
            <person name="Ludwig-Muller J."/>
            <person name="Dixelius C."/>
        </authorList>
    </citation>
    <scope>NUCLEOTIDE SEQUENCE</scope>
    <source>
        <tissue evidence="1">Potato root galls</tissue>
    </source>
</reference>
<accession>A0A0H5RD75</accession>
<dbReference type="PANTHER" id="PTHR14614">
    <property type="entry name" value="HEPATOCELLULAR CARCINOMA-ASSOCIATED ANTIGEN"/>
    <property type="match status" value="1"/>
</dbReference>